<evidence type="ECO:0000313" key="15">
    <source>
        <dbReference type="EMBL" id="KAG0664626.1"/>
    </source>
</evidence>
<evidence type="ECO:0000259" key="14">
    <source>
        <dbReference type="SMART" id="SM00859"/>
    </source>
</evidence>
<evidence type="ECO:0000256" key="13">
    <source>
        <dbReference type="PIRSR" id="PIRSR000148-1"/>
    </source>
</evidence>
<keyword evidence="5" id="KW-0028">Amino-acid biosynthesis</keyword>
<comment type="caution">
    <text evidence="15">The sequence shown here is derived from an EMBL/GenBank/DDBJ whole genome shotgun (WGS) entry which is preliminary data.</text>
</comment>
<protein>
    <recommendedName>
        <fullName evidence="12">Aspartate-semialdehyde dehydrogenase</fullName>
        <ecNumber evidence="4">1.2.1.11</ecNumber>
    </recommendedName>
</protein>
<evidence type="ECO:0000256" key="3">
    <source>
        <dbReference type="ARBA" id="ARBA00010584"/>
    </source>
</evidence>
<evidence type="ECO:0000256" key="11">
    <source>
        <dbReference type="ARBA" id="ARBA00049950"/>
    </source>
</evidence>
<dbReference type="AlphaFoldDB" id="A0A9P7B8X0"/>
<dbReference type="EC" id="1.2.1.11" evidence="4"/>
<feature type="active site" description="Proton acceptor" evidence="13">
    <location>
        <position position="256"/>
    </location>
</feature>
<dbReference type="SMART" id="SM00859">
    <property type="entry name" value="Semialdhyde_dh"/>
    <property type="match status" value="1"/>
</dbReference>
<feature type="domain" description="Semialdehyde dehydrogenase NAD-binding" evidence="14">
    <location>
        <begin position="11"/>
        <end position="137"/>
    </location>
</feature>
<dbReference type="GO" id="GO:0009086">
    <property type="term" value="P:methionine biosynthetic process"/>
    <property type="evidence" value="ECO:0007669"/>
    <property type="project" value="UniProtKB-KW"/>
</dbReference>
<keyword evidence="8" id="KW-0560">Oxidoreductase</keyword>
<dbReference type="FunFam" id="3.40.50.720:FF:000200">
    <property type="entry name" value="Aspartate-semialdehyde dehydrogenase"/>
    <property type="match status" value="1"/>
</dbReference>
<dbReference type="SUPFAM" id="SSF51735">
    <property type="entry name" value="NAD(P)-binding Rossmann-fold domains"/>
    <property type="match status" value="1"/>
</dbReference>
<evidence type="ECO:0000313" key="16">
    <source>
        <dbReference type="Proteomes" id="UP000777482"/>
    </source>
</evidence>
<dbReference type="FunFam" id="3.30.360.10:FF:000016">
    <property type="entry name" value="Probable aspartate-semialdehyde dehydrogenase"/>
    <property type="match status" value="1"/>
</dbReference>
<dbReference type="GO" id="GO:0004073">
    <property type="term" value="F:aspartate-semialdehyde dehydrogenase activity"/>
    <property type="evidence" value="ECO:0007669"/>
    <property type="project" value="UniProtKB-EC"/>
</dbReference>
<name>A0A9P7B8X0_RHOMI</name>
<comment type="catalytic activity">
    <reaction evidence="10">
        <text>L-aspartate 4-semialdehyde + phosphate + NADP(+) = 4-phospho-L-aspartate + NADPH + H(+)</text>
        <dbReference type="Rhea" id="RHEA:24284"/>
        <dbReference type="ChEBI" id="CHEBI:15378"/>
        <dbReference type="ChEBI" id="CHEBI:43474"/>
        <dbReference type="ChEBI" id="CHEBI:57535"/>
        <dbReference type="ChEBI" id="CHEBI:57783"/>
        <dbReference type="ChEBI" id="CHEBI:58349"/>
        <dbReference type="ChEBI" id="CHEBI:537519"/>
        <dbReference type="EC" id="1.2.1.11"/>
    </reaction>
    <physiologicalReaction direction="right-to-left" evidence="10">
        <dbReference type="Rhea" id="RHEA:24286"/>
    </physiologicalReaction>
</comment>
<evidence type="ECO:0000256" key="4">
    <source>
        <dbReference type="ARBA" id="ARBA00013120"/>
    </source>
</evidence>
<dbReference type="GO" id="GO:0046983">
    <property type="term" value="F:protein dimerization activity"/>
    <property type="evidence" value="ECO:0007669"/>
    <property type="project" value="InterPro"/>
</dbReference>
<sequence length="365" mass="39619">MSSSSTQREVKVAVAGATGTVGQRFICLLSAHPYFRLVSLNASPRSAGKPYKDVVRWKQSVPIPKNVLDMVVKTCDVDQFGDAQIVFSGLDSDVAGDVEEALRKAEYAVFSNAGNFRRDPLVPLCVPLVNPSHFAIVPHQREALGLEKGYIITNANCSTTGLSVPLYALEKAFGPLETVMVTTMQAISGAGYPGVPSLDILDNIVPYIGKEEEKMEWELTKILGGLADDQKSFDLHAKHPMKVSASCNRVPVVDGHLECASVRFARRPPPSPQQVKDALRNFYSEAQKLGCPSAPEQAIFVHDEPDRPQPRLDRLFQNGSGVSVGRVRECPVLDLKFVVLVNNVNLGAATSSIINAEYAVAKGYV</sequence>
<comment type="function">
    <text evidence="11">Catalyzes the NADPH-dependent formation of L-aspartate 4-semialdehyde (L-ASA) by the reductive dephosphorylation of 4-phospho-L-aspartate. Mediates the second step in the biosynthesis of amino acids that derive from aspartate (the aspartate family of amino acids), including methioinine and threonine, the latter of which is a precursor to isoleucine.</text>
</comment>
<keyword evidence="9" id="KW-0486">Methionine biosynthesis</keyword>
<dbReference type="InterPro" id="IPR051823">
    <property type="entry name" value="ASADH-related"/>
</dbReference>
<evidence type="ECO:0000256" key="1">
    <source>
        <dbReference type="ARBA" id="ARBA00005021"/>
    </source>
</evidence>
<dbReference type="Gene3D" id="3.30.360.10">
    <property type="entry name" value="Dihydrodipicolinate Reductase, domain 2"/>
    <property type="match status" value="1"/>
</dbReference>
<comment type="pathway">
    <text evidence="2">Amino-acid biosynthesis; L-threonine biosynthesis; L-threonine from L-aspartate: step 2/5.</text>
</comment>
<dbReference type="InterPro" id="IPR000534">
    <property type="entry name" value="Semialdehyde_DH_NAD-bd"/>
</dbReference>
<dbReference type="SUPFAM" id="SSF55347">
    <property type="entry name" value="Glyceraldehyde-3-phosphate dehydrogenase-like, C-terminal domain"/>
    <property type="match status" value="1"/>
</dbReference>
<keyword evidence="16" id="KW-1185">Reference proteome</keyword>
<dbReference type="GO" id="GO:0009088">
    <property type="term" value="P:threonine biosynthetic process"/>
    <property type="evidence" value="ECO:0007669"/>
    <property type="project" value="UniProtKB-KW"/>
</dbReference>
<evidence type="ECO:0000256" key="5">
    <source>
        <dbReference type="ARBA" id="ARBA00022605"/>
    </source>
</evidence>
<dbReference type="InterPro" id="IPR005676">
    <property type="entry name" value="Asp_semi-ald_DH_pep-lack"/>
</dbReference>
<dbReference type="Gene3D" id="3.40.50.720">
    <property type="entry name" value="NAD(P)-binding Rossmann-like Domain"/>
    <property type="match status" value="1"/>
</dbReference>
<dbReference type="GO" id="GO:0051287">
    <property type="term" value="F:NAD binding"/>
    <property type="evidence" value="ECO:0007669"/>
    <property type="project" value="InterPro"/>
</dbReference>
<evidence type="ECO:0000256" key="2">
    <source>
        <dbReference type="ARBA" id="ARBA00005097"/>
    </source>
</evidence>
<evidence type="ECO:0000256" key="6">
    <source>
        <dbReference type="ARBA" id="ARBA00022697"/>
    </source>
</evidence>
<dbReference type="NCBIfam" id="TIGR00978">
    <property type="entry name" value="asd_EA"/>
    <property type="match status" value="1"/>
</dbReference>
<comment type="pathway">
    <text evidence="1">Amino-acid biosynthesis; L-methionine biosynthesis via de novo pathway; L-homoserine from L-aspartate: step 2/3.</text>
</comment>
<dbReference type="CDD" id="cd02315">
    <property type="entry name" value="ScASADH_like_N"/>
    <property type="match status" value="1"/>
</dbReference>
<reference evidence="15 16" key="1">
    <citation type="submission" date="2020-11" db="EMBL/GenBank/DDBJ databases">
        <title>Kefir isolates.</title>
        <authorList>
            <person name="Marcisauskas S."/>
            <person name="Kim Y."/>
            <person name="Blasche S."/>
        </authorList>
    </citation>
    <scope>NUCLEOTIDE SEQUENCE [LARGE SCALE GENOMIC DNA]</scope>
    <source>
        <strain evidence="15 16">KR</strain>
    </source>
</reference>
<dbReference type="InterPro" id="IPR012280">
    <property type="entry name" value="Semialdhyde_DH_dimer_dom"/>
</dbReference>
<accession>A0A9P7B8X0</accession>
<dbReference type="Pfam" id="PF02774">
    <property type="entry name" value="Semialdhyde_dhC"/>
    <property type="match status" value="1"/>
</dbReference>
<dbReference type="Proteomes" id="UP000777482">
    <property type="component" value="Unassembled WGS sequence"/>
</dbReference>
<evidence type="ECO:0000256" key="9">
    <source>
        <dbReference type="ARBA" id="ARBA00023167"/>
    </source>
</evidence>
<feature type="active site" description="Acyl-thioester intermediate" evidence="13">
    <location>
        <position position="157"/>
    </location>
</feature>
<evidence type="ECO:0000256" key="10">
    <source>
        <dbReference type="ARBA" id="ARBA00049864"/>
    </source>
</evidence>
<dbReference type="CDD" id="cd18130">
    <property type="entry name" value="ASADH_C_arch_fung_like"/>
    <property type="match status" value="1"/>
</dbReference>
<proteinExistence type="inferred from homology"/>
<dbReference type="NCBIfam" id="NF006416">
    <property type="entry name" value="PRK08664.1"/>
    <property type="match status" value="1"/>
</dbReference>
<keyword evidence="7" id="KW-0521">NADP</keyword>
<comment type="similarity">
    <text evidence="3">Belongs to the aspartate-semialdehyde dehydrogenase family.</text>
</comment>
<evidence type="ECO:0000256" key="12">
    <source>
        <dbReference type="ARBA" id="ARBA00050041"/>
    </source>
</evidence>
<evidence type="ECO:0000256" key="8">
    <source>
        <dbReference type="ARBA" id="ARBA00023002"/>
    </source>
</evidence>
<dbReference type="PIRSF" id="PIRSF000148">
    <property type="entry name" value="ASA_dh"/>
    <property type="match status" value="1"/>
</dbReference>
<dbReference type="OrthoDB" id="1894490at2759"/>
<dbReference type="PANTHER" id="PTHR46718">
    <property type="entry name" value="ASPARTATE-SEMIALDEHYDE DEHYDROGENASE"/>
    <property type="match status" value="1"/>
</dbReference>
<organism evidence="15 16">
    <name type="scientific">Rhodotorula mucilaginosa</name>
    <name type="common">Yeast</name>
    <name type="synonym">Rhodotorula rubra</name>
    <dbReference type="NCBI Taxonomy" id="5537"/>
    <lineage>
        <taxon>Eukaryota</taxon>
        <taxon>Fungi</taxon>
        <taxon>Dikarya</taxon>
        <taxon>Basidiomycota</taxon>
        <taxon>Pucciniomycotina</taxon>
        <taxon>Microbotryomycetes</taxon>
        <taxon>Sporidiobolales</taxon>
        <taxon>Sporidiobolaceae</taxon>
        <taxon>Rhodotorula</taxon>
    </lineage>
</organism>
<dbReference type="PANTHER" id="PTHR46718:SF1">
    <property type="entry name" value="ASPARTATE-SEMIALDEHYDE DEHYDROGENASE"/>
    <property type="match status" value="1"/>
</dbReference>
<dbReference type="GO" id="GO:0050661">
    <property type="term" value="F:NADP binding"/>
    <property type="evidence" value="ECO:0007669"/>
    <property type="project" value="InterPro"/>
</dbReference>
<gene>
    <name evidence="15" type="ORF">C6P46_001222</name>
</gene>
<dbReference type="Pfam" id="PF01118">
    <property type="entry name" value="Semialdhyde_dh"/>
    <property type="match status" value="1"/>
</dbReference>
<dbReference type="EMBL" id="PUHQ01000013">
    <property type="protein sequence ID" value="KAG0664626.1"/>
    <property type="molecule type" value="Genomic_DNA"/>
</dbReference>
<evidence type="ECO:0000256" key="7">
    <source>
        <dbReference type="ARBA" id="ARBA00022857"/>
    </source>
</evidence>
<dbReference type="InterPro" id="IPR036291">
    <property type="entry name" value="NAD(P)-bd_dom_sf"/>
</dbReference>
<keyword evidence="6" id="KW-0791">Threonine biosynthesis</keyword>